<dbReference type="SUPFAM" id="SSF56784">
    <property type="entry name" value="HAD-like"/>
    <property type="match status" value="1"/>
</dbReference>
<dbReference type="SFLD" id="SFLDG01140">
    <property type="entry name" value="C2.B:_Phosphomannomutase_and_P"/>
    <property type="match status" value="1"/>
</dbReference>
<dbReference type="InterPro" id="IPR000150">
    <property type="entry name" value="Cof"/>
</dbReference>
<keyword evidence="2" id="KW-1185">Reference proteome</keyword>
<dbReference type="GO" id="GO:0016791">
    <property type="term" value="F:phosphatase activity"/>
    <property type="evidence" value="ECO:0007669"/>
    <property type="project" value="TreeGrafter"/>
</dbReference>
<dbReference type="Gene3D" id="3.30.1240.10">
    <property type="match status" value="1"/>
</dbReference>
<dbReference type="InterPro" id="IPR036412">
    <property type="entry name" value="HAD-like_sf"/>
</dbReference>
<evidence type="ECO:0000313" key="1">
    <source>
        <dbReference type="EMBL" id="ADY55897.1"/>
    </source>
</evidence>
<keyword evidence="1" id="KW-0378">Hydrolase</keyword>
<dbReference type="Proteomes" id="UP000007488">
    <property type="component" value="Chromosome"/>
</dbReference>
<dbReference type="SFLD" id="SFLDG01144">
    <property type="entry name" value="C2.B.4:_PGP_Like"/>
    <property type="match status" value="1"/>
</dbReference>
<dbReference type="EMBL" id="CP002547">
    <property type="protein sequence ID" value="ADY55897.1"/>
    <property type="molecule type" value="Genomic_DNA"/>
</dbReference>
<sequence length="272" mass="30143">MDYRVLALDLDGTLTNSKKIITEKTKTAVEKAIEKGVSIVLASGRPVLGIRKLADELGLSELGGYILAYNGGHIIDCKTKKDIVRQTVPKEYFHEICECARIFGVSALTYDTHGVVTECADASYVIKEAYNNTIPIRQVESLESFVDYDVTKFMIVGEANELKAALKYLQDKFEKKLSVFLSEPYFMEIGPLGVEKASALAKLLEHLETDREHLMACGDGLNDIPMLKYAGFAVAMENAYPETKAVADFITFSNEEDGVAYAINRFILGLEE</sequence>
<gene>
    <name evidence="1" type="ordered locus">Sgly_1599</name>
</gene>
<dbReference type="SFLD" id="SFLDS00003">
    <property type="entry name" value="Haloacid_Dehalogenase"/>
    <property type="match status" value="1"/>
</dbReference>
<dbReference type="eggNOG" id="COG0561">
    <property type="taxonomic scope" value="Bacteria"/>
</dbReference>
<evidence type="ECO:0000313" key="2">
    <source>
        <dbReference type="Proteomes" id="UP000007488"/>
    </source>
</evidence>
<dbReference type="STRING" id="645991.Sgly_1599"/>
<dbReference type="GO" id="GO:0000287">
    <property type="term" value="F:magnesium ion binding"/>
    <property type="evidence" value="ECO:0007669"/>
    <property type="project" value="TreeGrafter"/>
</dbReference>
<dbReference type="NCBIfam" id="TIGR01484">
    <property type="entry name" value="HAD-SF-IIB"/>
    <property type="match status" value="1"/>
</dbReference>
<dbReference type="PRINTS" id="PR00119">
    <property type="entry name" value="CATATPASE"/>
</dbReference>
<dbReference type="RefSeq" id="WP_013624767.1">
    <property type="nucleotide sequence ID" value="NC_015172.1"/>
</dbReference>
<dbReference type="GO" id="GO:0005829">
    <property type="term" value="C:cytosol"/>
    <property type="evidence" value="ECO:0007669"/>
    <property type="project" value="TreeGrafter"/>
</dbReference>
<accession>F0SXR4</accession>
<dbReference type="OrthoDB" id="9781413at2"/>
<dbReference type="CDD" id="cd07516">
    <property type="entry name" value="HAD_Pase"/>
    <property type="match status" value="1"/>
</dbReference>
<dbReference type="NCBIfam" id="TIGR00099">
    <property type="entry name" value="Cof-subfamily"/>
    <property type="match status" value="1"/>
</dbReference>
<dbReference type="PANTHER" id="PTHR10000:SF8">
    <property type="entry name" value="HAD SUPERFAMILY HYDROLASE-LIKE, TYPE 3"/>
    <property type="match status" value="1"/>
</dbReference>
<proteinExistence type="predicted"/>
<reference evidence="1 2" key="1">
    <citation type="journal article" date="2011" name="Stand. Genomic Sci.">
        <title>Complete genome sequence of Syntrophobotulus glycolicus type strain (FlGlyR).</title>
        <authorList>
            <person name="Han C."/>
            <person name="Mwirichia R."/>
            <person name="Chertkov O."/>
            <person name="Held B."/>
            <person name="Lapidus A."/>
            <person name="Nolan M."/>
            <person name="Lucas S."/>
            <person name="Hammon N."/>
            <person name="Deshpande S."/>
            <person name="Cheng J.F."/>
            <person name="Tapia R."/>
            <person name="Goodwin L."/>
            <person name="Pitluck S."/>
            <person name="Huntemann M."/>
            <person name="Liolios K."/>
            <person name="Ivanova N."/>
            <person name="Pagani I."/>
            <person name="Mavromatis K."/>
            <person name="Ovchinikova G."/>
            <person name="Pati A."/>
            <person name="Chen A."/>
            <person name="Palaniappan K."/>
            <person name="Land M."/>
            <person name="Hauser L."/>
            <person name="Brambilla E.M."/>
            <person name="Rohde M."/>
            <person name="Spring S."/>
            <person name="Sikorski J."/>
            <person name="Goker M."/>
            <person name="Woyke T."/>
            <person name="Bristow J."/>
            <person name="Eisen J.A."/>
            <person name="Markowitz V."/>
            <person name="Hugenholtz P."/>
            <person name="Kyrpides N.C."/>
            <person name="Klenk H.P."/>
            <person name="Detter J.C."/>
        </authorList>
    </citation>
    <scope>NUCLEOTIDE SEQUENCE [LARGE SCALE GENOMIC DNA]</scope>
    <source>
        <strain evidence="2">DSM 8271 / FlGlyR</strain>
    </source>
</reference>
<organism evidence="1 2">
    <name type="scientific">Syntrophobotulus glycolicus (strain DSM 8271 / FlGlyR)</name>
    <dbReference type="NCBI Taxonomy" id="645991"/>
    <lineage>
        <taxon>Bacteria</taxon>
        <taxon>Bacillati</taxon>
        <taxon>Bacillota</taxon>
        <taxon>Clostridia</taxon>
        <taxon>Eubacteriales</taxon>
        <taxon>Desulfitobacteriaceae</taxon>
        <taxon>Syntrophobotulus</taxon>
    </lineage>
</organism>
<protein>
    <submittedName>
        <fullName evidence="1">Cof-like hydrolase</fullName>
    </submittedName>
</protein>
<dbReference type="AlphaFoldDB" id="F0SXR4"/>
<dbReference type="KEGG" id="sgy:Sgly_1599"/>
<reference evidence="2" key="2">
    <citation type="submission" date="2011-02" db="EMBL/GenBank/DDBJ databases">
        <title>The complete genome of Syntrophobotulus glycolicus DSM 8271.</title>
        <authorList>
            <person name="Lucas S."/>
            <person name="Copeland A."/>
            <person name="Lapidus A."/>
            <person name="Bruce D."/>
            <person name="Goodwin L."/>
            <person name="Pitluck S."/>
            <person name="Kyrpides N."/>
            <person name="Mavromatis K."/>
            <person name="Pagani I."/>
            <person name="Ivanova N."/>
            <person name="Mikhailova N."/>
            <person name="Chertkov O."/>
            <person name="Held B."/>
            <person name="Detter J.C."/>
            <person name="Tapia R."/>
            <person name="Han C."/>
            <person name="Land M."/>
            <person name="Hauser L."/>
            <person name="Markowitz V."/>
            <person name="Cheng J.-F."/>
            <person name="Hugenholtz P."/>
            <person name="Woyke T."/>
            <person name="Wu D."/>
            <person name="Spring S."/>
            <person name="Schroeder M."/>
            <person name="Brambilla E."/>
            <person name="Klenk H.-P."/>
            <person name="Eisen J.A."/>
        </authorList>
    </citation>
    <scope>NUCLEOTIDE SEQUENCE [LARGE SCALE GENOMIC DNA]</scope>
    <source>
        <strain evidence="2">DSM 8271 / FlGlyR</strain>
    </source>
</reference>
<dbReference type="InterPro" id="IPR006379">
    <property type="entry name" value="HAD-SF_hydro_IIB"/>
</dbReference>
<dbReference type="PANTHER" id="PTHR10000">
    <property type="entry name" value="PHOSPHOSERINE PHOSPHATASE"/>
    <property type="match status" value="1"/>
</dbReference>
<dbReference type="Pfam" id="PF08282">
    <property type="entry name" value="Hydrolase_3"/>
    <property type="match status" value="1"/>
</dbReference>
<dbReference type="HOGENOM" id="CLU_044146_0_1_9"/>
<name>F0SXR4_SYNGF</name>
<dbReference type="InterPro" id="IPR023214">
    <property type="entry name" value="HAD_sf"/>
</dbReference>
<dbReference type="Gene3D" id="3.40.50.1000">
    <property type="entry name" value="HAD superfamily/HAD-like"/>
    <property type="match status" value="1"/>
</dbReference>